<evidence type="ECO:0000313" key="3">
    <source>
        <dbReference type="Proteomes" id="UP001172102"/>
    </source>
</evidence>
<dbReference type="SUPFAM" id="SSF53335">
    <property type="entry name" value="S-adenosyl-L-methionine-dependent methyltransferases"/>
    <property type="match status" value="1"/>
</dbReference>
<reference evidence="2" key="1">
    <citation type="submission" date="2023-06" db="EMBL/GenBank/DDBJ databases">
        <title>Genome-scale phylogeny and comparative genomics of the fungal order Sordariales.</title>
        <authorList>
            <consortium name="Lawrence Berkeley National Laboratory"/>
            <person name="Hensen N."/>
            <person name="Bonometti L."/>
            <person name="Westerberg I."/>
            <person name="Brannstrom I.O."/>
            <person name="Guillou S."/>
            <person name="Cros-Aarteil S."/>
            <person name="Calhoun S."/>
            <person name="Haridas S."/>
            <person name="Kuo A."/>
            <person name="Mondo S."/>
            <person name="Pangilinan J."/>
            <person name="Riley R."/>
            <person name="Labutti K."/>
            <person name="Andreopoulos B."/>
            <person name="Lipzen A."/>
            <person name="Chen C."/>
            <person name="Yanf M."/>
            <person name="Daum C."/>
            <person name="Ng V."/>
            <person name="Clum A."/>
            <person name="Steindorff A."/>
            <person name="Ohm R."/>
            <person name="Martin F."/>
            <person name="Silar P."/>
            <person name="Natvig D."/>
            <person name="Lalanne C."/>
            <person name="Gautier V."/>
            <person name="Ament-Velasquez S.L."/>
            <person name="Kruys A."/>
            <person name="Hutchinson M.I."/>
            <person name="Powell A.J."/>
            <person name="Barry K."/>
            <person name="Miller A.N."/>
            <person name="Grigoriev I.V."/>
            <person name="Debuchy R."/>
            <person name="Gladieux P."/>
            <person name="Thoren M.H."/>
            <person name="Johannesson H."/>
        </authorList>
    </citation>
    <scope>NUCLEOTIDE SEQUENCE</scope>
    <source>
        <strain evidence="2">SMH4607-1</strain>
    </source>
</reference>
<dbReference type="EMBL" id="JAUKUA010000008">
    <property type="protein sequence ID" value="KAK0702699.1"/>
    <property type="molecule type" value="Genomic_DNA"/>
</dbReference>
<feature type="non-terminal residue" evidence="2">
    <location>
        <position position="299"/>
    </location>
</feature>
<dbReference type="Pfam" id="PF13489">
    <property type="entry name" value="Methyltransf_23"/>
    <property type="match status" value="1"/>
</dbReference>
<name>A0AA39ZSJ3_9PEZI</name>
<keyword evidence="2" id="KW-0808">Transferase</keyword>
<protein>
    <submittedName>
        <fullName evidence="2">S-adenosyl-L-methionine-dependent methyltransferase</fullName>
    </submittedName>
</protein>
<dbReference type="Proteomes" id="UP001172102">
    <property type="component" value="Unassembled WGS sequence"/>
</dbReference>
<dbReference type="AlphaFoldDB" id="A0AA39ZSJ3"/>
<comment type="caution">
    <text evidence="2">The sequence shown here is derived from an EMBL/GenBank/DDBJ whole genome shotgun (WGS) entry which is preliminary data.</text>
</comment>
<dbReference type="CDD" id="cd02440">
    <property type="entry name" value="AdoMet_MTases"/>
    <property type="match status" value="1"/>
</dbReference>
<dbReference type="GO" id="GO:0008168">
    <property type="term" value="F:methyltransferase activity"/>
    <property type="evidence" value="ECO:0007669"/>
    <property type="project" value="UniProtKB-KW"/>
</dbReference>
<proteinExistence type="inferred from homology"/>
<accession>A0AA39ZSJ3</accession>
<dbReference type="PANTHER" id="PTHR43591:SF10">
    <property type="entry name" value="ABC TRANSMEMBRANE TYPE-1 DOMAIN-CONTAINING PROTEIN-RELATED"/>
    <property type="match status" value="1"/>
</dbReference>
<evidence type="ECO:0000256" key="1">
    <source>
        <dbReference type="ARBA" id="ARBA00038158"/>
    </source>
</evidence>
<sequence length="299" mass="34178">DGGSFLGSDKSSTISLSLSVLEYRQHHGRTYPNFRDVQCWHPNDEQHLKSLDIMHHTVLLYDKKKLFHAPVENPQRVLDIGTGTGIWAIEFADQFPSASVTGTDVSPNQPEWVPPNCRFVLEDANLEWGFSDDVFDLIHVRGLTGSINDWKKFYEEAYRCLKPGGWIEHTEASVNVTSDDGSTPAGGVYSHWTQIFIEASEKTGKTFNPNEKNEACMEAAGFTKLQTRERKMPIGCWPKDQQLKEVGYFNLMGCEEGLEGYGLWILSQLLLWSYWEMKIFFALTRAAMRDPKIHAYYPW</sequence>
<organism evidence="2 3">
    <name type="scientific">Lasiosphaeris hirsuta</name>
    <dbReference type="NCBI Taxonomy" id="260670"/>
    <lineage>
        <taxon>Eukaryota</taxon>
        <taxon>Fungi</taxon>
        <taxon>Dikarya</taxon>
        <taxon>Ascomycota</taxon>
        <taxon>Pezizomycotina</taxon>
        <taxon>Sordariomycetes</taxon>
        <taxon>Sordariomycetidae</taxon>
        <taxon>Sordariales</taxon>
        <taxon>Lasiosphaeriaceae</taxon>
        <taxon>Lasiosphaeris</taxon>
    </lineage>
</organism>
<dbReference type="InterPro" id="IPR029063">
    <property type="entry name" value="SAM-dependent_MTases_sf"/>
</dbReference>
<dbReference type="Gene3D" id="3.40.50.150">
    <property type="entry name" value="Vaccinia Virus protein VP39"/>
    <property type="match status" value="1"/>
</dbReference>
<comment type="similarity">
    <text evidence="1">Belongs to the methyltransferase superfamily. LaeA methyltransferase family.</text>
</comment>
<dbReference type="PANTHER" id="PTHR43591">
    <property type="entry name" value="METHYLTRANSFERASE"/>
    <property type="match status" value="1"/>
</dbReference>
<dbReference type="GO" id="GO:0032259">
    <property type="term" value="P:methylation"/>
    <property type="evidence" value="ECO:0007669"/>
    <property type="project" value="UniProtKB-KW"/>
</dbReference>
<keyword evidence="3" id="KW-1185">Reference proteome</keyword>
<gene>
    <name evidence="2" type="ORF">B0H67DRAFT_499830</name>
</gene>
<evidence type="ECO:0000313" key="2">
    <source>
        <dbReference type="EMBL" id="KAK0702699.1"/>
    </source>
</evidence>
<keyword evidence="2" id="KW-0489">Methyltransferase</keyword>